<dbReference type="PANTHER" id="PTHR28216">
    <property type="entry name" value="DASH COMPLEX SUBUNIT DUO1"/>
    <property type="match status" value="1"/>
</dbReference>
<keyword evidence="7" id="KW-0132">Cell division</keyword>
<dbReference type="GO" id="GO:0000278">
    <property type="term" value="P:mitotic cell cycle"/>
    <property type="evidence" value="ECO:0007669"/>
    <property type="project" value="InterPro"/>
</dbReference>
<evidence type="ECO:0000313" key="20">
    <source>
        <dbReference type="EMBL" id="EPQ57228.1"/>
    </source>
</evidence>
<keyword evidence="13" id="KW-0206">Cytoskeleton</keyword>
<keyword evidence="12" id="KW-0175">Coiled coil</keyword>
<evidence type="ECO:0000256" key="11">
    <source>
        <dbReference type="ARBA" id="ARBA00022838"/>
    </source>
</evidence>
<evidence type="ECO:0000256" key="4">
    <source>
        <dbReference type="ARBA" id="ARBA00005366"/>
    </source>
</evidence>
<dbReference type="HOGENOM" id="CLU_077454_0_0_1"/>
<dbReference type="GO" id="GO:0005874">
    <property type="term" value="C:microtubule"/>
    <property type="evidence" value="ECO:0007669"/>
    <property type="project" value="UniProtKB-KW"/>
</dbReference>
<evidence type="ECO:0000256" key="8">
    <source>
        <dbReference type="ARBA" id="ARBA00022701"/>
    </source>
</evidence>
<evidence type="ECO:0000256" key="3">
    <source>
        <dbReference type="ARBA" id="ARBA00004629"/>
    </source>
</evidence>
<keyword evidence="5" id="KW-0158">Chromosome</keyword>
<dbReference type="GO" id="GO:0042729">
    <property type="term" value="C:DASH complex"/>
    <property type="evidence" value="ECO:0007669"/>
    <property type="project" value="InterPro"/>
</dbReference>
<evidence type="ECO:0000256" key="15">
    <source>
        <dbReference type="ARBA" id="ARBA00023306"/>
    </source>
</evidence>
<evidence type="ECO:0000256" key="7">
    <source>
        <dbReference type="ARBA" id="ARBA00022618"/>
    </source>
</evidence>
<feature type="compositionally biased region" description="Low complexity" evidence="19">
    <location>
        <begin position="229"/>
        <end position="261"/>
    </location>
</feature>
<reference evidence="20 21" key="1">
    <citation type="journal article" date="2012" name="Science">
        <title>The Paleozoic origin of enzymatic lignin decomposition reconstructed from 31 fungal genomes.</title>
        <authorList>
            <person name="Floudas D."/>
            <person name="Binder M."/>
            <person name="Riley R."/>
            <person name="Barry K."/>
            <person name="Blanchette R.A."/>
            <person name="Henrissat B."/>
            <person name="Martinez A.T."/>
            <person name="Otillar R."/>
            <person name="Spatafora J.W."/>
            <person name="Yadav J.S."/>
            <person name="Aerts A."/>
            <person name="Benoit I."/>
            <person name="Boyd A."/>
            <person name="Carlson A."/>
            <person name="Copeland A."/>
            <person name="Coutinho P.M."/>
            <person name="de Vries R.P."/>
            <person name="Ferreira P."/>
            <person name="Findley K."/>
            <person name="Foster B."/>
            <person name="Gaskell J."/>
            <person name="Glotzer D."/>
            <person name="Gorecki P."/>
            <person name="Heitman J."/>
            <person name="Hesse C."/>
            <person name="Hori C."/>
            <person name="Igarashi K."/>
            <person name="Jurgens J.A."/>
            <person name="Kallen N."/>
            <person name="Kersten P."/>
            <person name="Kohler A."/>
            <person name="Kuees U."/>
            <person name="Kumar T.K.A."/>
            <person name="Kuo A."/>
            <person name="LaButti K."/>
            <person name="Larrondo L.F."/>
            <person name="Lindquist E."/>
            <person name="Ling A."/>
            <person name="Lombard V."/>
            <person name="Lucas S."/>
            <person name="Lundell T."/>
            <person name="Martin R."/>
            <person name="McLaughlin D.J."/>
            <person name="Morgenstern I."/>
            <person name="Morin E."/>
            <person name="Murat C."/>
            <person name="Nagy L.G."/>
            <person name="Nolan M."/>
            <person name="Ohm R.A."/>
            <person name="Patyshakuliyeva A."/>
            <person name="Rokas A."/>
            <person name="Ruiz-Duenas F.J."/>
            <person name="Sabat G."/>
            <person name="Salamov A."/>
            <person name="Samejima M."/>
            <person name="Schmutz J."/>
            <person name="Slot J.C."/>
            <person name="St John F."/>
            <person name="Stenlid J."/>
            <person name="Sun H."/>
            <person name="Sun S."/>
            <person name="Syed K."/>
            <person name="Tsang A."/>
            <person name="Wiebenga A."/>
            <person name="Young D."/>
            <person name="Pisabarro A."/>
            <person name="Eastwood D.C."/>
            <person name="Martin F."/>
            <person name="Cullen D."/>
            <person name="Grigoriev I.V."/>
            <person name="Hibbett D.S."/>
        </authorList>
    </citation>
    <scope>NUCLEOTIDE SEQUENCE [LARGE SCALE GENOMIC DNA]</scope>
    <source>
        <strain evidence="20 21">ATCC 11539</strain>
    </source>
</reference>
<dbReference type="GO" id="GO:0072686">
    <property type="term" value="C:mitotic spindle"/>
    <property type="evidence" value="ECO:0007669"/>
    <property type="project" value="InterPro"/>
</dbReference>
<dbReference type="GO" id="GO:0007059">
    <property type="term" value="P:chromosome segregation"/>
    <property type="evidence" value="ECO:0007669"/>
    <property type="project" value="UniProtKB-KW"/>
</dbReference>
<dbReference type="RefSeq" id="XP_007864359.1">
    <property type="nucleotide sequence ID" value="XM_007866168.1"/>
</dbReference>
<evidence type="ECO:0000256" key="5">
    <source>
        <dbReference type="ARBA" id="ARBA00022454"/>
    </source>
</evidence>
<dbReference type="PANTHER" id="PTHR28216:SF1">
    <property type="entry name" value="DASH COMPLEX SUBUNIT DUO1"/>
    <property type="match status" value="1"/>
</dbReference>
<organism evidence="20 21">
    <name type="scientific">Gloeophyllum trabeum (strain ATCC 11539 / FP-39264 / Madison 617)</name>
    <name type="common">Brown rot fungus</name>
    <dbReference type="NCBI Taxonomy" id="670483"/>
    <lineage>
        <taxon>Eukaryota</taxon>
        <taxon>Fungi</taxon>
        <taxon>Dikarya</taxon>
        <taxon>Basidiomycota</taxon>
        <taxon>Agaricomycotina</taxon>
        <taxon>Agaricomycetes</taxon>
        <taxon>Gloeophyllales</taxon>
        <taxon>Gloeophyllaceae</taxon>
        <taxon>Gloeophyllum</taxon>
    </lineage>
</organism>
<dbReference type="OrthoDB" id="5599235at2759"/>
<feature type="compositionally biased region" description="Low complexity" evidence="19">
    <location>
        <begin position="278"/>
        <end position="290"/>
    </location>
</feature>
<feature type="compositionally biased region" description="Acidic residues" evidence="19">
    <location>
        <begin position="64"/>
        <end position="86"/>
    </location>
</feature>
<keyword evidence="9" id="KW-0498">Mitosis</keyword>
<evidence type="ECO:0000313" key="21">
    <source>
        <dbReference type="Proteomes" id="UP000030669"/>
    </source>
</evidence>
<evidence type="ECO:0000256" key="9">
    <source>
        <dbReference type="ARBA" id="ARBA00022776"/>
    </source>
</evidence>
<keyword evidence="15" id="KW-0131">Cell cycle</keyword>
<keyword evidence="8" id="KW-0493">Microtubule</keyword>
<feature type="region of interest" description="Disordered" evidence="19">
    <location>
        <begin position="177"/>
        <end position="298"/>
    </location>
</feature>
<dbReference type="eggNOG" id="ENOG502SCC0">
    <property type="taxonomic scope" value="Eukaryota"/>
</dbReference>
<proteinExistence type="inferred from homology"/>
<name>S7QCW9_GLOTA</name>
<evidence type="ECO:0000256" key="12">
    <source>
        <dbReference type="ARBA" id="ARBA00023054"/>
    </source>
</evidence>
<dbReference type="GO" id="GO:0051301">
    <property type="term" value="P:cell division"/>
    <property type="evidence" value="ECO:0007669"/>
    <property type="project" value="UniProtKB-KW"/>
</dbReference>
<keyword evidence="21" id="KW-1185">Reference proteome</keyword>
<dbReference type="AlphaFoldDB" id="S7QCW9"/>
<comment type="similarity">
    <text evidence="4">Belongs to the DASH complex DUO1 family.</text>
</comment>
<evidence type="ECO:0000256" key="18">
    <source>
        <dbReference type="ARBA" id="ARBA00044358"/>
    </source>
</evidence>
<feature type="compositionally biased region" description="Basic and acidic residues" evidence="19">
    <location>
        <begin position="183"/>
        <end position="228"/>
    </location>
</feature>
<dbReference type="KEGG" id="gtr:GLOTRDRAFT_115240"/>
<dbReference type="OMA" id="QWQGASQ"/>
<accession>S7QCW9</accession>
<keyword evidence="10" id="KW-0159">Chromosome partition</keyword>
<keyword evidence="14" id="KW-0539">Nucleus</keyword>
<dbReference type="EMBL" id="KB469299">
    <property type="protein sequence ID" value="EPQ57228.1"/>
    <property type="molecule type" value="Genomic_DNA"/>
</dbReference>
<keyword evidence="16" id="KW-0137">Centromere</keyword>
<evidence type="ECO:0000256" key="17">
    <source>
        <dbReference type="ARBA" id="ARBA00044152"/>
    </source>
</evidence>
<feature type="region of interest" description="Disordered" evidence="19">
    <location>
        <begin position="1"/>
        <end position="99"/>
    </location>
</feature>
<dbReference type="Proteomes" id="UP000030669">
    <property type="component" value="Unassembled WGS sequence"/>
</dbReference>
<dbReference type="GeneID" id="19300008"/>
<evidence type="ECO:0000256" key="1">
    <source>
        <dbReference type="ARBA" id="ARBA00004123"/>
    </source>
</evidence>
<gene>
    <name evidence="20" type="ORF">GLOTRDRAFT_115240</name>
</gene>
<keyword evidence="11" id="KW-0995">Kinetochore</keyword>
<comment type="subcellular location">
    <subcellularLocation>
        <location evidence="3">Chromosome</location>
        <location evidence="3">Centromere</location>
        <location evidence="3">Kinetochore</location>
    </subcellularLocation>
    <subcellularLocation>
        <location evidence="2">Cytoplasm</location>
        <location evidence="2">Cytoskeleton</location>
        <location evidence="2">Spindle</location>
    </subcellularLocation>
    <subcellularLocation>
        <location evidence="1">Nucleus</location>
    </subcellularLocation>
</comment>
<protein>
    <recommendedName>
        <fullName evidence="17">DASH complex subunit DUO1</fullName>
    </recommendedName>
    <alternativeName>
        <fullName evidence="18">Outer kinetochore protein DUO1</fullName>
    </alternativeName>
</protein>
<keyword evidence="6" id="KW-0963">Cytoplasm</keyword>
<evidence type="ECO:0000256" key="16">
    <source>
        <dbReference type="ARBA" id="ARBA00023328"/>
    </source>
</evidence>
<evidence type="ECO:0000256" key="6">
    <source>
        <dbReference type="ARBA" id="ARBA00022490"/>
    </source>
</evidence>
<sequence>MYSEDSLDITIRRDDPHLMSESPLFPSQSSNTGPGGDDLSLSELSLNTKPAAPRKRFSLFAQPPEEDSVDQDDEDNVEGEEEDGEEAEKRRKSAARTRDEKLQHDLFLLRKLNSAFSVYNEALREAKTSTETVSAQLQQTDALLDKYVNILSKSHSVAGLIFDEKWHGAEVDQEELERELEEAEARARQEEEERARAEQLERERLEREEQERKERQERARLEQEKRELAAASRGRVTGVRGTRASMRGARASSRAASTSGAPGPRSASGTGQTGIPQGVSRSSSSLSRGSVKNRGRWS</sequence>
<evidence type="ECO:0000256" key="13">
    <source>
        <dbReference type="ARBA" id="ARBA00023212"/>
    </source>
</evidence>
<evidence type="ECO:0000256" key="10">
    <source>
        <dbReference type="ARBA" id="ARBA00022829"/>
    </source>
</evidence>
<evidence type="ECO:0000256" key="2">
    <source>
        <dbReference type="ARBA" id="ARBA00004186"/>
    </source>
</evidence>
<evidence type="ECO:0000256" key="19">
    <source>
        <dbReference type="SAM" id="MobiDB-lite"/>
    </source>
</evidence>
<evidence type="ECO:0000256" key="14">
    <source>
        <dbReference type="ARBA" id="ARBA00023242"/>
    </source>
</evidence>
<dbReference type="STRING" id="670483.S7QCW9"/>
<dbReference type="Pfam" id="PF08651">
    <property type="entry name" value="DASH_Duo1"/>
    <property type="match status" value="1"/>
</dbReference>
<dbReference type="InterPro" id="IPR013960">
    <property type="entry name" value="DASH_Duo1"/>
</dbReference>